<gene>
    <name evidence="2" type="ORF">B7C51_00125</name>
</gene>
<name>A0A1V0UNK4_9BACL</name>
<accession>A0A1V0UNK4</accession>
<reference evidence="2 3" key="1">
    <citation type="submission" date="2017-03" db="EMBL/GenBank/DDBJ databases">
        <title>Paenibacillus larvae genome sequencing.</title>
        <authorList>
            <person name="Dingman D.W."/>
        </authorList>
    </citation>
    <scope>NUCLEOTIDE SEQUENCE [LARGE SCALE GENOMIC DNA]</scope>
    <source>
        <strain evidence="2 3">SAG 10367</strain>
    </source>
</reference>
<evidence type="ECO:0000313" key="3">
    <source>
        <dbReference type="Proteomes" id="UP000192727"/>
    </source>
</evidence>
<sequence>MTREDYARYVRNLQSIIDAYEYSIETRTRDLMKYREQLRKFKEELEEIKNKYRHYEEQRRT</sequence>
<dbReference type="AlphaFoldDB" id="A0A1V0UNK4"/>
<evidence type="ECO:0000313" key="2">
    <source>
        <dbReference type="EMBL" id="ARF66538.1"/>
    </source>
</evidence>
<dbReference type="Proteomes" id="UP000192727">
    <property type="component" value="Chromosome"/>
</dbReference>
<evidence type="ECO:0000256" key="1">
    <source>
        <dbReference type="SAM" id="Coils"/>
    </source>
</evidence>
<organism evidence="2 3">
    <name type="scientific">Paenibacillus larvae subsp. pulvifaciens</name>
    <dbReference type="NCBI Taxonomy" id="1477"/>
    <lineage>
        <taxon>Bacteria</taxon>
        <taxon>Bacillati</taxon>
        <taxon>Bacillota</taxon>
        <taxon>Bacilli</taxon>
        <taxon>Bacillales</taxon>
        <taxon>Paenibacillaceae</taxon>
        <taxon>Paenibacillus</taxon>
    </lineage>
</organism>
<protein>
    <submittedName>
        <fullName evidence="2">Uncharacterized protein</fullName>
    </submittedName>
</protein>
<dbReference type="EMBL" id="CP020557">
    <property type="protein sequence ID" value="ARF66538.1"/>
    <property type="molecule type" value="Genomic_DNA"/>
</dbReference>
<keyword evidence="1" id="KW-0175">Coiled coil</keyword>
<feature type="coiled-coil region" evidence="1">
    <location>
        <begin position="24"/>
        <end position="58"/>
    </location>
</feature>
<proteinExistence type="predicted"/>
<dbReference type="RefSeq" id="WP_083037968.1">
    <property type="nucleotide sequence ID" value="NZ_CP020557.1"/>
</dbReference>